<evidence type="ECO:0000313" key="2">
    <source>
        <dbReference type="EMBL" id="RWS26661.1"/>
    </source>
</evidence>
<accession>A0A443SGL1</accession>
<evidence type="ECO:0000313" key="3">
    <source>
        <dbReference type="Proteomes" id="UP000288716"/>
    </source>
</evidence>
<sequence length="683" mass="77728">MCDLQAIIEFTIELNKFVNVDLFQRGFYQIRVSHKVATKLIHKVEVNFCETQSLSYSPKSSTSDLSNGSNNIVFPPCIVNGAAVSKTFQVMYKNEEIALNDVITFKTHIIVDASQCIEQINNTVFLLDIELWFSDQNFGPQHHNTIERVSARQLTMHFDVCRGLHYSLPVIFDYFHLSAVTVTIHSSLITLCQPFLKIKHKNVNGKGVQSTSSYNLSCSYDTLLFGCSLSTLNSELSKNSLDVLSLRLRRAQLIHWQLCSILLTAILSLHRKLREYIHLLPPWTQAKCQSIDMNLRFDTLSGLGQRCYKDCLDISMKSSSFHLISYQNETNSKNAGLEPYSEPQVKPEDIVATVESDVSYLCGTAIIVWQQFLKVVLHNEKINQHLAKVHHLQRIKRFSEAFFAIEKQRHQICAICDNNSVLFTEISEALRKSSYLAKLPHCDVECVLTDGDISTLPVIYEEKFDPDLDLSERCSASLSDIRLDETCSRALQKSNSECIYPQKKNLKEKLFNNLTRMNLGYGRLKEEFSPCDRYSSSHSNLAFVDRKYFSELKRKQRANDLKESCTLVAFKKYDDFCGKRKSKVKETFSLYNLQTSNSKSMTTSESLPDLSSNHRNSNSSVEDSMSPSSTTSCPVTSAQTNSTNKWRSIISRKLLKPPPKFRDEKNKISGNSLFSETSTAIQC</sequence>
<dbReference type="PANTHER" id="PTHR12482:SF5">
    <property type="entry name" value="DUF676 DOMAIN-CONTAINING PROTEIN"/>
    <property type="match status" value="1"/>
</dbReference>
<protein>
    <submittedName>
        <fullName evidence="2">Uncharacterized protein</fullName>
    </submittedName>
</protein>
<name>A0A443SGL1_9ACAR</name>
<dbReference type="InterPro" id="IPR044294">
    <property type="entry name" value="Lipase-like"/>
</dbReference>
<keyword evidence="3" id="KW-1185">Reference proteome</keyword>
<organism evidence="2 3">
    <name type="scientific">Leptotrombidium deliense</name>
    <dbReference type="NCBI Taxonomy" id="299467"/>
    <lineage>
        <taxon>Eukaryota</taxon>
        <taxon>Metazoa</taxon>
        <taxon>Ecdysozoa</taxon>
        <taxon>Arthropoda</taxon>
        <taxon>Chelicerata</taxon>
        <taxon>Arachnida</taxon>
        <taxon>Acari</taxon>
        <taxon>Acariformes</taxon>
        <taxon>Trombidiformes</taxon>
        <taxon>Prostigmata</taxon>
        <taxon>Anystina</taxon>
        <taxon>Parasitengona</taxon>
        <taxon>Trombiculoidea</taxon>
        <taxon>Trombiculidae</taxon>
        <taxon>Leptotrombidium</taxon>
    </lineage>
</organism>
<dbReference type="PANTHER" id="PTHR12482">
    <property type="entry name" value="LIPASE ROG1-RELATED-RELATED"/>
    <property type="match status" value="1"/>
</dbReference>
<dbReference type="VEuPathDB" id="VectorBase:LDEU005379"/>
<feature type="compositionally biased region" description="Low complexity" evidence="1">
    <location>
        <begin position="616"/>
        <end position="637"/>
    </location>
</feature>
<evidence type="ECO:0000256" key="1">
    <source>
        <dbReference type="SAM" id="MobiDB-lite"/>
    </source>
</evidence>
<feature type="region of interest" description="Disordered" evidence="1">
    <location>
        <begin position="599"/>
        <end position="668"/>
    </location>
</feature>
<dbReference type="InterPro" id="IPR022122">
    <property type="entry name" value="DUF3657"/>
</dbReference>
<dbReference type="OrthoDB" id="273452at2759"/>
<proteinExistence type="predicted"/>
<reference evidence="2 3" key="1">
    <citation type="journal article" date="2018" name="Gigascience">
        <title>Genomes of trombidid mites reveal novel predicted allergens and laterally-transferred genes associated with secondary metabolism.</title>
        <authorList>
            <person name="Dong X."/>
            <person name="Chaisiri K."/>
            <person name="Xia D."/>
            <person name="Armstrong S.D."/>
            <person name="Fang Y."/>
            <person name="Donnelly M.J."/>
            <person name="Kadowaki T."/>
            <person name="McGarry J.W."/>
            <person name="Darby A.C."/>
            <person name="Makepeace B.L."/>
        </authorList>
    </citation>
    <scope>NUCLEOTIDE SEQUENCE [LARGE SCALE GENOMIC DNA]</scope>
    <source>
        <strain evidence="2">UoL-UT</strain>
    </source>
</reference>
<dbReference type="Pfam" id="PF12394">
    <property type="entry name" value="DUF3657"/>
    <property type="match status" value="1"/>
</dbReference>
<comment type="caution">
    <text evidence="2">The sequence shown here is derived from an EMBL/GenBank/DDBJ whole genome shotgun (WGS) entry which is preliminary data.</text>
</comment>
<dbReference type="EMBL" id="NCKV01002579">
    <property type="protein sequence ID" value="RWS26661.1"/>
    <property type="molecule type" value="Genomic_DNA"/>
</dbReference>
<gene>
    <name evidence="2" type="ORF">B4U80_08011</name>
</gene>
<feature type="compositionally biased region" description="Polar residues" evidence="1">
    <location>
        <begin position="599"/>
        <end position="615"/>
    </location>
</feature>
<dbReference type="AlphaFoldDB" id="A0A443SGL1"/>
<dbReference type="Proteomes" id="UP000288716">
    <property type="component" value="Unassembled WGS sequence"/>
</dbReference>